<dbReference type="PANTHER" id="PTHR33164:SF56">
    <property type="entry name" value="HTH-TYPE TRANSCRIPTIONAL REGULATOR MHQR"/>
    <property type="match status" value="1"/>
</dbReference>
<dbReference type="PRINTS" id="PR00598">
    <property type="entry name" value="HTHMARR"/>
</dbReference>
<reference evidence="5 6" key="1">
    <citation type="submission" date="2021-07" db="EMBL/GenBank/DDBJ databases">
        <title>Paenibacillus radiodurans sp. nov., isolated from the southeastern edge of Tengger Desert.</title>
        <authorList>
            <person name="Zhang G."/>
        </authorList>
    </citation>
    <scope>NUCLEOTIDE SEQUENCE [LARGE SCALE GENOMIC DNA]</scope>
    <source>
        <strain evidence="5 6">DT7-4</strain>
    </source>
</reference>
<dbReference type="InterPro" id="IPR036390">
    <property type="entry name" value="WH_DNA-bd_sf"/>
</dbReference>
<sequence length="149" mass="16932">MDQVQRDIVLNIYRASNLLERVGRGLVNDVGLCSVQQWFILGMLYRQGELSLKDLTNNLLVTKQNITGMVQRLKQSGHLTTWEDAGDRRVTRVGLTELGRQKFEELVHSSGLSNKQTFAQYTDEELEQLSAALEKLVVVLQQQSEGKKE</sequence>
<feature type="domain" description="HTH marR-type" evidence="4">
    <location>
        <begin position="5"/>
        <end position="138"/>
    </location>
</feature>
<accession>A0ABS7D6B7</accession>
<dbReference type="SUPFAM" id="SSF46785">
    <property type="entry name" value="Winged helix' DNA-binding domain"/>
    <property type="match status" value="1"/>
</dbReference>
<gene>
    <name evidence="5" type="ORF">K0T92_11755</name>
</gene>
<dbReference type="RefSeq" id="WP_219872674.1">
    <property type="nucleotide sequence ID" value="NZ_JAHZIJ010000007.1"/>
</dbReference>
<keyword evidence="3" id="KW-0804">Transcription</keyword>
<comment type="caution">
    <text evidence="5">The sequence shown here is derived from an EMBL/GenBank/DDBJ whole genome shotgun (WGS) entry which is preliminary data.</text>
</comment>
<name>A0ABS7D6B7_9BACL</name>
<organism evidence="5 6">
    <name type="scientific">Paenibacillus oenotherae</name>
    <dbReference type="NCBI Taxonomy" id="1435645"/>
    <lineage>
        <taxon>Bacteria</taxon>
        <taxon>Bacillati</taxon>
        <taxon>Bacillota</taxon>
        <taxon>Bacilli</taxon>
        <taxon>Bacillales</taxon>
        <taxon>Paenibacillaceae</taxon>
        <taxon>Paenibacillus</taxon>
    </lineage>
</organism>
<dbReference type="EMBL" id="JAHZIJ010000007">
    <property type="protein sequence ID" value="MBW7475425.1"/>
    <property type="molecule type" value="Genomic_DNA"/>
</dbReference>
<evidence type="ECO:0000313" key="5">
    <source>
        <dbReference type="EMBL" id="MBW7475425.1"/>
    </source>
</evidence>
<proteinExistence type="predicted"/>
<evidence type="ECO:0000256" key="1">
    <source>
        <dbReference type="ARBA" id="ARBA00023015"/>
    </source>
</evidence>
<protein>
    <submittedName>
        <fullName evidence="5">MarR family transcriptional regulator</fullName>
    </submittedName>
</protein>
<dbReference type="PANTHER" id="PTHR33164">
    <property type="entry name" value="TRANSCRIPTIONAL REGULATOR, MARR FAMILY"/>
    <property type="match status" value="1"/>
</dbReference>
<evidence type="ECO:0000256" key="2">
    <source>
        <dbReference type="ARBA" id="ARBA00023125"/>
    </source>
</evidence>
<keyword evidence="1" id="KW-0805">Transcription regulation</keyword>
<dbReference type="Gene3D" id="1.10.10.10">
    <property type="entry name" value="Winged helix-like DNA-binding domain superfamily/Winged helix DNA-binding domain"/>
    <property type="match status" value="1"/>
</dbReference>
<keyword evidence="2" id="KW-0238">DNA-binding</keyword>
<dbReference type="Pfam" id="PF12802">
    <property type="entry name" value="MarR_2"/>
    <property type="match status" value="1"/>
</dbReference>
<keyword evidence="6" id="KW-1185">Reference proteome</keyword>
<evidence type="ECO:0000256" key="3">
    <source>
        <dbReference type="ARBA" id="ARBA00023163"/>
    </source>
</evidence>
<dbReference type="InterPro" id="IPR000835">
    <property type="entry name" value="HTH_MarR-typ"/>
</dbReference>
<dbReference type="PROSITE" id="PS50995">
    <property type="entry name" value="HTH_MARR_2"/>
    <property type="match status" value="1"/>
</dbReference>
<dbReference type="SMART" id="SM00347">
    <property type="entry name" value="HTH_MARR"/>
    <property type="match status" value="1"/>
</dbReference>
<evidence type="ECO:0000259" key="4">
    <source>
        <dbReference type="PROSITE" id="PS50995"/>
    </source>
</evidence>
<dbReference type="InterPro" id="IPR036388">
    <property type="entry name" value="WH-like_DNA-bd_sf"/>
</dbReference>
<dbReference type="InterPro" id="IPR039422">
    <property type="entry name" value="MarR/SlyA-like"/>
</dbReference>
<dbReference type="Proteomes" id="UP000812277">
    <property type="component" value="Unassembled WGS sequence"/>
</dbReference>
<evidence type="ECO:0000313" key="6">
    <source>
        <dbReference type="Proteomes" id="UP000812277"/>
    </source>
</evidence>